<protein>
    <recommendedName>
        <fullName evidence="1">CHK kinase-like domain-containing protein</fullName>
    </recommendedName>
</protein>
<dbReference type="InterPro" id="IPR004119">
    <property type="entry name" value="EcKL"/>
</dbReference>
<dbReference type="Pfam" id="PF02958">
    <property type="entry name" value="EcKL"/>
    <property type="match status" value="1"/>
</dbReference>
<dbReference type="SMART" id="SM00587">
    <property type="entry name" value="CHK"/>
    <property type="match status" value="1"/>
</dbReference>
<dbReference type="AlphaFoldDB" id="A0A835YKN8"/>
<accession>A0A835YKN8</accession>
<dbReference type="PANTHER" id="PTHR11012">
    <property type="entry name" value="PROTEIN KINASE-LIKE DOMAIN-CONTAINING"/>
    <property type="match status" value="1"/>
</dbReference>
<dbReference type="Proteomes" id="UP000612055">
    <property type="component" value="Unassembled WGS sequence"/>
</dbReference>
<dbReference type="EMBL" id="JAEHOE010000004">
    <property type="protein sequence ID" value="KAG2500330.1"/>
    <property type="molecule type" value="Genomic_DNA"/>
</dbReference>
<proteinExistence type="predicted"/>
<dbReference type="InterPro" id="IPR011009">
    <property type="entry name" value="Kinase-like_dom_sf"/>
</dbReference>
<feature type="domain" description="CHK kinase-like" evidence="1">
    <location>
        <begin position="121"/>
        <end position="284"/>
    </location>
</feature>
<organism evidence="2 3">
    <name type="scientific">Edaphochlamys debaryana</name>
    <dbReference type="NCBI Taxonomy" id="47281"/>
    <lineage>
        <taxon>Eukaryota</taxon>
        <taxon>Viridiplantae</taxon>
        <taxon>Chlorophyta</taxon>
        <taxon>core chlorophytes</taxon>
        <taxon>Chlorophyceae</taxon>
        <taxon>CS clade</taxon>
        <taxon>Chlamydomonadales</taxon>
        <taxon>Chlamydomonadales incertae sedis</taxon>
        <taxon>Edaphochlamys</taxon>
    </lineage>
</organism>
<sequence>MPATKVVDWATTLQPHLPVPIVSVKARQLQSLWAGYGSVSALTVQLQGQSRAEQLIAKEVRPPRDSGVGHERKVKSYEVEAAFYSAVAPGLLEATGLGLPRPVAVEGGVRGQVAGQPGLTLVLSDLRPEFPQGAPGSLDLQQARVVLDWLAAYHARFWERPTPEGLQPQGTYWYLDTRREEYGRMGRQWADLKAVAEKLDERLKAGGSQEFMTVVHGDTKGENILFSEDYSRCALYDFQYTGRSYGVRDVAYLLTSSVDSSDLERGYEGLMDHYHKQLSSQLSRQHGASGSAAAARYTPAVMRAHMDLALLDYVRFMAGWGMWGSGCEWAVARARALLPRVGELLRK</sequence>
<evidence type="ECO:0000259" key="1">
    <source>
        <dbReference type="SMART" id="SM00587"/>
    </source>
</evidence>
<dbReference type="Gene3D" id="3.90.1200.10">
    <property type="match status" value="1"/>
</dbReference>
<name>A0A835YKN8_9CHLO</name>
<reference evidence="2" key="1">
    <citation type="journal article" date="2020" name="bioRxiv">
        <title>Comparative genomics of Chlamydomonas.</title>
        <authorList>
            <person name="Craig R.J."/>
            <person name="Hasan A.R."/>
            <person name="Ness R.W."/>
            <person name="Keightley P.D."/>
        </authorList>
    </citation>
    <scope>NUCLEOTIDE SEQUENCE</scope>
    <source>
        <strain evidence="2">CCAP 11/70</strain>
    </source>
</reference>
<dbReference type="SUPFAM" id="SSF56112">
    <property type="entry name" value="Protein kinase-like (PK-like)"/>
    <property type="match status" value="1"/>
</dbReference>
<evidence type="ECO:0000313" key="3">
    <source>
        <dbReference type="Proteomes" id="UP000612055"/>
    </source>
</evidence>
<gene>
    <name evidence="2" type="ORF">HYH03_001906</name>
</gene>
<dbReference type="PANTHER" id="PTHR11012:SF30">
    <property type="entry name" value="PROTEIN KINASE-LIKE DOMAIN-CONTAINING"/>
    <property type="match status" value="1"/>
</dbReference>
<dbReference type="InterPro" id="IPR015897">
    <property type="entry name" value="CHK_kinase-like"/>
</dbReference>
<evidence type="ECO:0000313" key="2">
    <source>
        <dbReference type="EMBL" id="KAG2500330.1"/>
    </source>
</evidence>
<dbReference type="OrthoDB" id="411145at2759"/>
<keyword evidence="3" id="KW-1185">Reference proteome</keyword>
<comment type="caution">
    <text evidence="2">The sequence shown here is derived from an EMBL/GenBank/DDBJ whole genome shotgun (WGS) entry which is preliminary data.</text>
</comment>